<dbReference type="AlphaFoldDB" id="A0A1S1YU63"/>
<dbReference type="STRING" id="915059.NH26_23520"/>
<proteinExistence type="predicted"/>
<accession>A0A1S1YU63</accession>
<dbReference type="RefSeq" id="WP_044217065.1">
    <property type="nucleotide sequence ID" value="NZ_JRYR02000002.1"/>
</dbReference>
<sequence>MSIIVIQAVVSALSVPTEMDNINVHLKTGEVVSVTQREWKKGKTFSDHQSFVFIRKSEKKVIKKEEIDYIRYESYKTHSKTANFMEEYAKIQDLSLESKQYYHSKKMKKAKLSKAMAVGSLCAGVVINPFIFIVTPIPISQAIVRKIKVDKQFCLTGKAWKELKKNRKEKIKSYKLPTV</sequence>
<gene>
    <name evidence="2" type="ORF">NH26_23520</name>
</gene>
<name>A0A1S1YU63_FLAPC</name>
<evidence type="ECO:0000256" key="1">
    <source>
        <dbReference type="SAM" id="Phobius"/>
    </source>
</evidence>
<reference evidence="2 3" key="1">
    <citation type="journal article" date="2012" name="Int. J. Syst. Evol. Microbiol.">
        <title>Flammeovirga pacifica sp. nov., isolated from deep-sea sediment.</title>
        <authorList>
            <person name="Xu H."/>
            <person name="Fu Y."/>
            <person name="Yang N."/>
            <person name="Ding Z."/>
            <person name="Lai Q."/>
            <person name="Zeng R."/>
        </authorList>
    </citation>
    <scope>NUCLEOTIDE SEQUENCE [LARGE SCALE GENOMIC DNA]</scope>
    <source>
        <strain evidence="3">DSM 24597 / LMG 26175 / WPAGA1</strain>
    </source>
</reference>
<keyword evidence="1" id="KW-0472">Membrane</keyword>
<organism evidence="2 3">
    <name type="scientific">Flammeovirga pacifica</name>
    <dbReference type="NCBI Taxonomy" id="915059"/>
    <lineage>
        <taxon>Bacteria</taxon>
        <taxon>Pseudomonadati</taxon>
        <taxon>Bacteroidota</taxon>
        <taxon>Cytophagia</taxon>
        <taxon>Cytophagales</taxon>
        <taxon>Flammeovirgaceae</taxon>
        <taxon>Flammeovirga</taxon>
    </lineage>
</organism>
<dbReference type="Proteomes" id="UP000179797">
    <property type="component" value="Unassembled WGS sequence"/>
</dbReference>
<keyword evidence="3" id="KW-1185">Reference proteome</keyword>
<keyword evidence="1" id="KW-0812">Transmembrane</keyword>
<comment type="caution">
    <text evidence="2">The sequence shown here is derived from an EMBL/GenBank/DDBJ whole genome shotgun (WGS) entry which is preliminary data.</text>
</comment>
<dbReference type="EMBL" id="JRYR02000002">
    <property type="protein sequence ID" value="OHX64546.1"/>
    <property type="molecule type" value="Genomic_DNA"/>
</dbReference>
<evidence type="ECO:0000313" key="3">
    <source>
        <dbReference type="Proteomes" id="UP000179797"/>
    </source>
</evidence>
<protein>
    <submittedName>
        <fullName evidence="2">Uncharacterized protein</fullName>
    </submittedName>
</protein>
<feature type="transmembrane region" description="Helical" evidence="1">
    <location>
        <begin position="115"/>
        <end position="139"/>
    </location>
</feature>
<keyword evidence="1" id="KW-1133">Transmembrane helix</keyword>
<evidence type="ECO:0000313" key="2">
    <source>
        <dbReference type="EMBL" id="OHX64546.1"/>
    </source>
</evidence>